<accession>A0AA46TGM2</accession>
<dbReference type="AlphaFoldDB" id="A0AA46TGM2"/>
<proteinExistence type="predicted"/>
<organism evidence="2 3">
    <name type="scientific">Solicola gregarius</name>
    <dbReference type="NCBI Taxonomy" id="2908642"/>
    <lineage>
        <taxon>Bacteria</taxon>
        <taxon>Bacillati</taxon>
        <taxon>Actinomycetota</taxon>
        <taxon>Actinomycetes</taxon>
        <taxon>Propionibacteriales</taxon>
        <taxon>Nocardioidaceae</taxon>
        <taxon>Solicola</taxon>
    </lineage>
</organism>
<dbReference type="Gene3D" id="1.20.120.450">
    <property type="entry name" value="dinb family like domain"/>
    <property type="match status" value="1"/>
</dbReference>
<keyword evidence="3" id="KW-1185">Reference proteome</keyword>
<dbReference type="EMBL" id="CP094970">
    <property type="protein sequence ID" value="UYM04427.1"/>
    <property type="molecule type" value="Genomic_DNA"/>
</dbReference>
<protein>
    <submittedName>
        <fullName evidence="2">DinB family protein</fullName>
    </submittedName>
</protein>
<dbReference type="RefSeq" id="WP_271633136.1">
    <property type="nucleotide sequence ID" value="NZ_CP094970.1"/>
</dbReference>
<dbReference type="KEGG" id="sgrg:L0C25_18085"/>
<gene>
    <name evidence="2" type="ORF">L0C25_18085</name>
</gene>
<dbReference type="NCBIfam" id="NF047843">
    <property type="entry name" value="MST_Rv0443"/>
    <property type="match status" value="1"/>
</dbReference>
<name>A0AA46TGM2_9ACTN</name>
<sequence>MTVTDTSAVRELLTDSFTRIAELTAAFRGLDDGVATARPAPDANSIAWLLWHLTRIQDDHVAGLSGRTQVLAAGWYERLGLPFAPEDTGFGHTSDQVAQVTVSVDELVAYHADVHAATLAYISELTVDELARVVDSRWDPPVTASARLVSVTGDCLQHLGQAAYVRGLVA</sequence>
<dbReference type="InterPro" id="IPR024775">
    <property type="entry name" value="DinB-like"/>
</dbReference>
<evidence type="ECO:0000259" key="1">
    <source>
        <dbReference type="Pfam" id="PF12867"/>
    </source>
</evidence>
<reference evidence="2" key="1">
    <citation type="submission" date="2022-01" db="EMBL/GenBank/DDBJ databases">
        <title>Nocardioidaceae gen. sp. A5X3R13.</title>
        <authorList>
            <person name="Lopez Marin M.A."/>
            <person name="Uhlik O."/>
        </authorList>
    </citation>
    <scope>NUCLEOTIDE SEQUENCE</scope>
    <source>
        <strain evidence="2">A5X3R13</strain>
    </source>
</reference>
<feature type="domain" description="DinB-like" evidence="1">
    <location>
        <begin position="21"/>
        <end position="162"/>
    </location>
</feature>
<evidence type="ECO:0000313" key="2">
    <source>
        <dbReference type="EMBL" id="UYM04427.1"/>
    </source>
</evidence>
<dbReference type="Proteomes" id="UP001164390">
    <property type="component" value="Chromosome"/>
</dbReference>
<dbReference type="Pfam" id="PF12867">
    <property type="entry name" value="DinB_2"/>
    <property type="match status" value="1"/>
</dbReference>
<evidence type="ECO:0000313" key="3">
    <source>
        <dbReference type="Proteomes" id="UP001164390"/>
    </source>
</evidence>
<dbReference type="InterPro" id="IPR034660">
    <property type="entry name" value="DinB/YfiT-like"/>
</dbReference>
<dbReference type="SUPFAM" id="SSF109854">
    <property type="entry name" value="DinB/YfiT-like putative metalloenzymes"/>
    <property type="match status" value="1"/>
</dbReference>